<feature type="transmembrane region" description="Helical" evidence="1">
    <location>
        <begin position="57"/>
        <end position="81"/>
    </location>
</feature>
<gene>
    <name evidence="3" type="ORF">EHO61_08970</name>
</gene>
<evidence type="ECO:0000313" key="4">
    <source>
        <dbReference type="Proteomes" id="UP000297855"/>
    </source>
</evidence>
<dbReference type="InterPro" id="IPR021768">
    <property type="entry name" value="DUF3332"/>
</dbReference>
<feature type="chain" id="PRO_5020248121" evidence="2">
    <location>
        <begin position="25"/>
        <end position="200"/>
    </location>
</feature>
<keyword evidence="1" id="KW-0812">Transmembrane</keyword>
<organism evidence="3 4">
    <name type="scientific">Leptospira fluminis</name>
    <dbReference type="NCBI Taxonomy" id="2484979"/>
    <lineage>
        <taxon>Bacteria</taxon>
        <taxon>Pseudomonadati</taxon>
        <taxon>Spirochaetota</taxon>
        <taxon>Spirochaetia</taxon>
        <taxon>Leptospirales</taxon>
        <taxon>Leptospiraceae</taxon>
        <taxon>Leptospira</taxon>
    </lineage>
</organism>
<sequence length="200" mass="22162">MVKNFVKKTLLAITVAAIAFGSLANCFGKFALTHKVYNANDGFNVGSGFLNKLVKTILMYFPFSILYGIGFFLDVILFNLIEFWSGSNPIGLNEYDQDGKFVKTFRQNDAEITLSFSGFGSRMDVTALKDGKSETLTAFRNQPGKFFKADGDRMMEVEVTSETVGSQVILKLVEQGKLKSSKVMEAKTLQDLQEKTAEAL</sequence>
<evidence type="ECO:0000256" key="1">
    <source>
        <dbReference type="SAM" id="Phobius"/>
    </source>
</evidence>
<evidence type="ECO:0000256" key="2">
    <source>
        <dbReference type="SAM" id="SignalP"/>
    </source>
</evidence>
<keyword evidence="1" id="KW-0472">Membrane</keyword>
<dbReference type="RefSeq" id="WP_135813292.1">
    <property type="nucleotide sequence ID" value="NZ_RQEV01000010.1"/>
</dbReference>
<feature type="signal peptide" evidence="2">
    <location>
        <begin position="1"/>
        <end position="24"/>
    </location>
</feature>
<proteinExistence type="predicted"/>
<name>A0A4R9GNV5_9LEPT</name>
<dbReference type="Pfam" id="PF11810">
    <property type="entry name" value="DUF3332"/>
    <property type="match status" value="1"/>
</dbReference>
<reference evidence="3" key="1">
    <citation type="journal article" date="2019" name="PLoS Negl. Trop. Dis.">
        <title>Revisiting the worldwide diversity of Leptospira species in the environment.</title>
        <authorList>
            <person name="Vincent A.T."/>
            <person name="Schiettekatte O."/>
            <person name="Bourhy P."/>
            <person name="Veyrier F.J."/>
            <person name="Picardeau M."/>
        </authorList>
    </citation>
    <scope>NUCLEOTIDE SEQUENCE [LARGE SCALE GENOMIC DNA]</scope>
    <source>
        <strain evidence="3">SCS5</strain>
    </source>
</reference>
<dbReference type="OrthoDB" id="9814441at2"/>
<accession>A0A4R9GNV5</accession>
<protein>
    <submittedName>
        <fullName evidence="3">DUF3332 family protein</fullName>
    </submittedName>
</protein>
<keyword evidence="1" id="KW-1133">Transmembrane helix</keyword>
<keyword evidence="2" id="KW-0732">Signal</keyword>
<keyword evidence="4" id="KW-1185">Reference proteome</keyword>
<dbReference type="EMBL" id="RQEV01000010">
    <property type="protein sequence ID" value="TGK18603.1"/>
    <property type="molecule type" value="Genomic_DNA"/>
</dbReference>
<dbReference type="AlphaFoldDB" id="A0A4R9GNV5"/>
<comment type="caution">
    <text evidence="3">The sequence shown here is derived from an EMBL/GenBank/DDBJ whole genome shotgun (WGS) entry which is preliminary data.</text>
</comment>
<evidence type="ECO:0000313" key="3">
    <source>
        <dbReference type="EMBL" id="TGK18603.1"/>
    </source>
</evidence>
<dbReference type="Proteomes" id="UP000297855">
    <property type="component" value="Unassembled WGS sequence"/>
</dbReference>